<evidence type="ECO:0000313" key="2">
    <source>
        <dbReference type="EMBL" id="EYB84470.1"/>
    </source>
</evidence>
<sequence length="75" mass="8386">MSWYFLSPGSRMDVHMAVLLLACAAAAQDCTLENVTGQALMATRIERYQLSGRFECARKCYDDPTCAYIEITPTD</sequence>
<proteinExistence type="predicted"/>
<reference evidence="3" key="1">
    <citation type="journal article" date="2015" name="Nat. Genet.">
        <title>The genome and transcriptome of the zoonotic hookworm Ancylostoma ceylanicum identify infection-specific gene families.</title>
        <authorList>
            <person name="Schwarz E.M."/>
            <person name="Hu Y."/>
            <person name="Antoshechkin I."/>
            <person name="Miller M.M."/>
            <person name="Sternberg P.W."/>
            <person name="Aroian R.V."/>
        </authorList>
    </citation>
    <scope>NUCLEOTIDE SEQUENCE</scope>
    <source>
        <strain evidence="3">HY135</strain>
    </source>
</reference>
<name>A0A016S1E4_9BILA</name>
<feature type="non-terminal residue" evidence="2">
    <location>
        <position position="1"/>
    </location>
</feature>
<feature type="chain" id="PRO_5001485996" description="Apple domain-containing protein" evidence="1">
    <location>
        <begin position="28"/>
        <end position="75"/>
    </location>
</feature>
<evidence type="ECO:0000313" key="3">
    <source>
        <dbReference type="Proteomes" id="UP000024635"/>
    </source>
</evidence>
<protein>
    <recommendedName>
        <fullName evidence="4">Apple domain-containing protein</fullName>
    </recommendedName>
</protein>
<organism evidence="2 3">
    <name type="scientific">Ancylostoma ceylanicum</name>
    <dbReference type="NCBI Taxonomy" id="53326"/>
    <lineage>
        <taxon>Eukaryota</taxon>
        <taxon>Metazoa</taxon>
        <taxon>Ecdysozoa</taxon>
        <taxon>Nematoda</taxon>
        <taxon>Chromadorea</taxon>
        <taxon>Rhabditida</taxon>
        <taxon>Rhabditina</taxon>
        <taxon>Rhabditomorpha</taxon>
        <taxon>Strongyloidea</taxon>
        <taxon>Ancylostomatidae</taxon>
        <taxon>Ancylostomatinae</taxon>
        <taxon>Ancylostoma</taxon>
    </lineage>
</organism>
<evidence type="ECO:0008006" key="4">
    <source>
        <dbReference type="Google" id="ProtNLM"/>
    </source>
</evidence>
<gene>
    <name evidence="2" type="primary">Acey_s0315.g2256</name>
    <name evidence="2" type="ORF">Y032_0315g2256</name>
</gene>
<dbReference type="Proteomes" id="UP000024635">
    <property type="component" value="Unassembled WGS sequence"/>
</dbReference>
<comment type="caution">
    <text evidence="2">The sequence shown here is derived from an EMBL/GenBank/DDBJ whole genome shotgun (WGS) entry which is preliminary data.</text>
</comment>
<evidence type="ECO:0000256" key="1">
    <source>
        <dbReference type="SAM" id="SignalP"/>
    </source>
</evidence>
<keyword evidence="1" id="KW-0732">Signal</keyword>
<accession>A0A016S1E4</accession>
<feature type="signal peptide" evidence="1">
    <location>
        <begin position="1"/>
        <end position="27"/>
    </location>
</feature>
<keyword evidence="3" id="KW-1185">Reference proteome</keyword>
<dbReference type="EMBL" id="JARK01001651">
    <property type="protein sequence ID" value="EYB84470.1"/>
    <property type="molecule type" value="Genomic_DNA"/>
</dbReference>
<dbReference type="AlphaFoldDB" id="A0A016S1E4"/>